<dbReference type="Pfam" id="PF07811">
    <property type="entry name" value="TadE"/>
    <property type="match status" value="1"/>
</dbReference>
<reference evidence="3 4" key="1">
    <citation type="submission" date="2020-08" db="EMBL/GenBank/DDBJ databases">
        <title>Genomic Encyclopedia of Type Strains, Phase IV (KMG-IV): sequencing the most valuable type-strain genomes for metagenomic binning, comparative biology and taxonomic classification.</title>
        <authorList>
            <person name="Goeker M."/>
        </authorList>
    </citation>
    <scope>NUCLEOTIDE SEQUENCE [LARGE SCALE GENOMIC DNA]</scope>
    <source>
        <strain evidence="3 4">DSM 21793</strain>
    </source>
</reference>
<keyword evidence="1" id="KW-0472">Membrane</keyword>
<comment type="caution">
    <text evidence="3">The sequence shown here is derived from an EMBL/GenBank/DDBJ whole genome shotgun (WGS) entry which is preliminary data.</text>
</comment>
<evidence type="ECO:0000256" key="1">
    <source>
        <dbReference type="SAM" id="Phobius"/>
    </source>
</evidence>
<dbReference type="InterPro" id="IPR012495">
    <property type="entry name" value="TadE-like_dom"/>
</dbReference>
<keyword evidence="4" id="KW-1185">Reference proteome</keyword>
<sequence>MRASDRRNSFRKDQRGVAAIEFAFVGPILIVLMFAIVCYGGYFWIAHAVQQLANDSARAAISGLDDTERRTLAQSSLTAGMNDYAYLNPTGTAVTVVRSSDRLSVKVVYDASDSGFWGMAKLVPMPSPKIERSAAVRLGGY</sequence>
<keyword evidence="1" id="KW-1133">Transmembrane helix</keyword>
<evidence type="ECO:0000313" key="3">
    <source>
        <dbReference type="EMBL" id="MBB3889622.1"/>
    </source>
</evidence>
<protein>
    <submittedName>
        <fullName evidence="3">Flp pilus assembly protein TadG</fullName>
    </submittedName>
</protein>
<dbReference type="Proteomes" id="UP000530564">
    <property type="component" value="Unassembled WGS sequence"/>
</dbReference>
<feature type="domain" description="TadE-like" evidence="2">
    <location>
        <begin position="16"/>
        <end position="58"/>
    </location>
</feature>
<accession>A0A839ZWN7</accession>
<evidence type="ECO:0000313" key="4">
    <source>
        <dbReference type="Proteomes" id="UP000530564"/>
    </source>
</evidence>
<feature type="transmembrane region" description="Helical" evidence="1">
    <location>
        <begin position="20"/>
        <end position="45"/>
    </location>
</feature>
<proteinExistence type="predicted"/>
<dbReference type="RefSeq" id="WP_183769626.1">
    <property type="nucleotide sequence ID" value="NZ_JACIDK010000001.1"/>
</dbReference>
<dbReference type="AlphaFoldDB" id="A0A839ZWN7"/>
<name>A0A839ZWN7_9CAUL</name>
<evidence type="ECO:0000259" key="2">
    <source>
        <dbReference type="Pfam" id="PF07811"/>
    </source>
</evidence>
<dbReference type="EMBL" id="JACIDK010000001">
    <property type="protein sequence ID" value="MBB3889622.1"/>
    <property type="molecule type" value="Genomic_DNA"/>
</dbReference>
<keyword evidence="1" id="KW-0812">Transmembrane</keyword>
<gene>
    <name evidence="3" type="ORF">GGQ61_000319</name>
</gene>
<organism evidence="3 4">
    <name type="scientific">Phenylobacterium haematophilum</name>
    <dbReference type="NCBI Taxonomy" id="98513"/>
    <lineage>
        <taxon>Bacteria</taxon>
        <taxon>Pseudomonadati</taxon>
        <taxon>Pseudomonadota</taxon>
        <taxon>Alphaproteobacteria</taxon>
        <taxon>Caulobacterales</taxon>
        <taxon>Caulobacteraceae</taxon>
        <taxon>Phenylobacterium</taxon>
    </lineage>
</organism>